<evidence type="ECO:0000313" key="11">
    <source>
        <dbReference type="Proteomes" id="UP000494206"/>
    </source>
</evidence>
<dbReference type="Gene3D" id="1.10.510.10">
    <property type="entry name" value="Transferase(Phosphotransferase) domain 1"/>
    <property type="match status" value="1"/>
</dbReference>
<gene>
    <name evidence="10" type="ORF">CBOVIS_LOCUS2953</name>
</gene>
<comment type="similarity">
    <text evidence="1">Belongs to the protein kinase superfamily. CMGC Ser/Thr protein kinase family. MNB/DYRK subfamily.</text>
</comment>
<dbReference type="GO" id="GO:0005737">
    <property type="term" value="C:cytoplasm"/>
    <property type="evidence" value="ECO:0007669"/>
    <property type="project" value="TreeGrafter"/>
</dbReference>
<dbReference type="InterPro" id="IPR050494">
    <property type="entry name" value="Ser_Thr_dual-spec_kinase"/>
</dbReference>
<keyword evidence="2 8" id="KW-0723">Serine/threonine-protein kinase</keyword>
<keyword evidence="11" id="KW-1185">Reference proteome</keyword>
<protein>
    <recommendedName>
        <fullName evidence="9">Protein kinase domain-containing protein</fullName>
    </recommendedName>
</protein>
<evidence type="ECO:0000256" key="1">
    <source>
        <dbReference type="ARBA" id="ARBA00008867"/>
    </source>
</evidence>
<dbReference type="InterPro" id="IPR017441">
    <property type="entry name" value="Protein_kinase_ATP_BS"/>
</dbReference>
<feature type="binding site" evidence="7">
    <location>
        <position position="109"/>
    </location>
    <ligand>
        <name>ATP</name>
        <dbReference type="ChEBI" id="CHEBI:30616"/>
    </ligand>
</feature>
<dbReference type="SMART" id="SM00220">
    <property type="entry name" value="S_TKc"/>
    <property type="match status" value="1"/>
</dbReference>
<sequence length="383" mass="45161">MQSLLWCVRSNDPNDRNSDGTTNTEILRWLNNPQRGKRMRRMKAKLDAKRCTCNGYRPGESRCTRHFICGRIYKIRGEKLLLIEAIGKGSYGTVVKFYNETKNIYFAAKMFPVCDFEEFAAEYSKLKVLNSFAHLTNNERIVQLFGYFEIEKHCFISMELLSMPFSVLREKWNQLDVFIIRRLLLQLIEGIIFYSEPPLYLVHGDLKPWNIMIRGTDLENFQLVILDFGLSNRAHTFDRQGIQTLGYRAPEVMFEERYGKAIDMFSFGVLALEMYCGGNVFAANTTHNCITFMERILGRFEYFRNRTNNRILLKMLQDTEYEIPKSLTLSQIFEIYIPENEQKRQAEMKLHDLIKRSLEEIPTRRLTPIEAYKHQFFDSVRSI</sequence>
<dbReference type="InterPro" id="IPR000719">
    <property type="entry name" value="Prot_kinase_dom"/>
</dbReference>
<dbReference type="Gene3D" id="3.30.200.20">
    <property type="entry name" value="Phosphorylase Kinase, domain 1"/>
    <property type="match status" value="1"/>
</dbReference>
<dbReference type="Proteomes" id="UP000494206">
    <property type="component" value="Unassembled WGS sequence"/>
</dbReference>
<dbReference type="InterPro" id="IPR011009">
    <property type="entry name" value="Kinase-like_dom_sf"/>
</dbReference>
<keyword evidence="4 7" id="KW-0547">Nucleotide-binding</keyword>
<name>A0A8S1EPZ3_9PELO</name>
<keyword evidence="6 7" id="KW-0067">ATP-binding</keyword>
<comment type="caution">
    <text evidence="10">The sequence shown here is derived from an EMBL/GenBank/DDBJ whole genome shotgun (WGS) entry which is preliminary data.</text>
</comment>
<dbReference type="EMBL" id="CADEPM010000002">
    <property type="protein sequence ID" value="CAB3399906.1"/>
    <property type="molecule type" value="Genomic_DNA"/>
</dbReference>
<evidence type="ECO:0000256" key="7">
    <source>
        <dbReference type="PROSITE-ProRule" id="PRU10141"/>
    </source>
</evidence>
<evidence type="ECO:0000256" key="2">
    <source>
        <dbReference type="ARBA" id="ARBA00022527"/>
    </source>
</evidence>
<proteinExistence type="inferred from homology"/>
<dbReference type="InterPro" id="IPR008271">
    <property type="entry name" value="Ser/Thr_kinase_AS"/>
</dbReference>
<evidence type="ECO:0000256" key="8">
    <source>
        <dbReference type="RuleBase" id="RU000304"/>
    </source>
</evidence>
<evidence type="ECO:0000256" key="3">
    <source>
        <dbReference type="ARBA" id="ARBA00022679"/>
    </source>
</evidence>
<evidence type="ECO:0000256" key="6">
    <source>
        <dbReference type="ARBA" id="ARBA00022840"/>
    </source>
</evidence>
<dbReference type="OrthoDB" id="5845449at2759"/>
<dbReference type="PROSITE" id="PS00108">
    <property type="entry name" value="PROTEIN_KINASE_ST"/>
    <property type="match status" value="1"/>
</dbReference>
<dbReference type="PANTHER" id="PTHR24058">
    <property type="entry name" value="DUAL SPECIFICITY PROTEIN KINASE"/>
    <property type="match status" value="1"/>
</dbReference>
<dbReference type="GO" id="GO:0004674">
    <property type="term" value="F:protein serine/threonine kinase activity"/>
    <property type="evidence" value="ECO:0007669"/>
    <property type="project" value="UniProtKB-KW"/>
</dbReference>
<keyword evidence="3" id="KW-0808">Transferase</keyword>
<dbReference type="AlphaFoldDB" id="A0A8S1EPZ3"/>
<evidence type="ECO:0000256" key="4">
    <source>
        <dbReference type="ARBA" id="ARBA00022741"/>
    </source>
</evidence>
<dbReference type="GO" id="GO:0005524">
    <property type="term" value="F:ATP binding"/>
    <property type="evidence" value="ECO:0007669"/>
    <property type="project" value="UniProtKB-UniRule"/>
</dbReference>
<reference evidence="10 11" key="1">
    <citation type="submission" date="2020-04" db="EMBL/GenBank/DDBJ databases">
        <authorList>
            <person name="Laetsch R D."/>
            <person name="Stevens L."/>
            <person name="Kumar S."/>
            <person name="Blaxter L. M."/>
        </authorList>
    </citation>
    <scope>NUCLEOTIDE SEQUENCE [LARGE SCALE GENOMIC DNA]</scope>
</reference>
<dbReference type="GO" id="GO:0005856">
    <property type="term" value="C:cytoskeleton"/>
    <property type="evidence" value="ECO:0007669"/>
    <property type="project" value="TreeGrafter"/>
</dbReference>
<dbReference type="PROSITE" id="PS50011">
    <property type="entry name" value="PROTEIN_KINASE_DOM"/>
    <property type="match status" value="1"/>
</dbReference>
<accession>A0A8S1EPZ3</accession>
<evidence type="ECO:0000259" key="9">
    <source>
        <dbReference type="PROSITE" id="PS50011"/>
    </source>
</evidence>
<feature type="domain" description="Protein kinase" evidence="9">
    <location>
        <begin position="80"/>
        <end position="377"/>
    </location>
</feature>
<organism evidence="10 11">
    <name type="scientific">Caenorhabditis bovis</name>
    <dbReference type="NCBI Taxonomy" id="2654633"/>
    <lineage>
        <taxon>Eukaryota</taxon>
        <taxon>Metazoa</taxon>
        <taxon>Ecdysozoa</taxon>
        <taxon>Nematoda</taxon>
        <taxon>Chromadorea</taxon>
        <taxon>Rhabditida</taxon>
        <taxon>Rhabditina</taxon>
        <taxon>Rhabditomorpha</taxon>
        <taxon>Rhabditoidea</taxon>
        <taxon>Rhabditidae</taxon>
        <taxon>Peloderinae</taxon>
        <taxon>Caenorhabditis</taxon>
    </lineage>
</organism>
<evidence type="ECO:0000256" key="5">
    <source>
        <dbReference type="ARBA" id="ARBA00022777"/>
    </source>
</evidence>
<dbReference type="PANTHER" id="PTHR24058:SF22">
    <property type="entry name" value="DUAL SPECIFICITY TYROSINE-PHOSPHORYLATION-REGULATED KINASE 4"/>
    <property type="match status" value="1"/>
</dbReference>
<dbReference type="SUPFAM" id="SSF56112">
    <property type="entry name" value="Protein kinase-like (PK-like)"/>
    <property type="match status" value="1"/>
</dbReference>
<keyword evidence="5" id="KW-0418">Kinase</keyword>
<evidence type="ECO:0000313" key="10">
    <source>
        <dbReference type="EMBL" id="CAB3399906.1"/>
    </source>
</evidence>
<dbReference type="Pfam" id="PF00069">
    <property type="entry name" value="Pkinase"/>
    <property type="match status" value="1"/>
</dbReference>
<dbReference type="PROSITE" id="PS00107">
    <property type="entry name" value="PROTEIN_KINASE_ATP"/>
    <property type="match status" value="1"/>
</dbReference>